<protein>
    <submittedName>
        <fullName evidence="1">Uncharacterized protein</fullName>
    </submittedName>
</protein>
<organism evidence="1 2">
    <name type="scientific">Pseudoalteromonas arctica</name>
    <dbReference type="NCBI Taxonomy" id="394751"/>
    <lineage>
        <taxon>Bacteria</taxon>
        <taxon>Pseudomonadati</taxon>
        <taxon>Pseudomonadota</taxon>
        <taxon>Gammaproteobacteria</taxon>
        <taxon>Alteromonadales</taxon>
        <taxon>Pseudoalteromonadaceae</taxon>
        <taxon>Pseudoalteromonas</taxon>
    </lineage>
</organism>
<dbReference type="PROSITE" id="PS51257">
    <property type="entry name" value="PROKAR_LIPOPROTEIN"/>
    <property type="match status" value="1"/>
</dbReference>
<evidence type="ECO:0000313" key="1">
    <source>
        <dbReference type="EMBL" id="NMP03672.1"/>
    </source>
</evidence>
<comment type="caution">
    <text evidence="1">The sequence shown here is derived from an EMBL/GenBank/DDBJ whole genome shotgun (WGS) entry which is preliminary data.</text>
</comment>
<dbReference type="EMBL" id="JABBYB010000008">
    <property type="protein sequence ID" value="NMP03672.1"/>
    <property type="molecule type" value="Genomic_DNA"/>
</dbReference>
<reference evidence="1 2" key="1">
    <citation type="submission" date="2020-04" db="EMBL/GenBank/DDBJ databases">
        <title>Genome sequencing and assembly of Pseudoalteromonas arctica.</title>
        <authorList>
            <person name="Cook G.M."/>
        </authorList>
    </citation>
    <scope>NUCLEOTIDE SEQUENCE [LARGE SCALE GENOMIC DNA]</scope>
    <source>
        <strain evidence="1 2">NEC-BIFX-2020_001</strain>
    </source>
</reference>
<dbReference type="Proteomes" id="UP000549590">
    <property type="component" value="Unassembled WGS sequence"/>
</dbReference>
<dbReference type="RefSeq" id="WP_033026471.1">
    <property type="nucleotide sequence ID" value="NZ_JABBYB010000008.1"/>
</dbReference>
<proteinExistence type="predicted"/>
<dbReference type="AlphaFoldDB" id="A0AAP6Y265"/>
<evidence type="ECO:0000313" key="2">
    <source>
        <dbReference type="Proteomes" id="UP000549590"/>
    </source>
</evidence>
<sequence length="163" mass="18369">MKHLKVLPLIASVIITTGCSTSEHVGNYFLQTQLYGLWHCSLSFEEEGGKVDLDYEVNYVRNGKSNSYGTLIYKAHELPEIEYSIATSANWEYQNGYLIETSTEIKLVNLSHPKFDELLNLESLMPQNISESSEVLVLSNTLLTLKSESDGIVYSCDRVVHKS</sequence>
<name>A0AAP6Y265_9GAMM</name>
<gene>
    <name evidence="1" type="ORF">HHE94_13275</name>
</gene>
<accession>A0AAP6Y265</accession>